<accession>A0A6H2DQP7</accession>
<evidence type="ECO:0000313" key="2">
    <source>
        <dbReference type="EMBL" id="QJB70457.1"/>
    </source>
</evidence>
<proteinExistence type="predicted"/>
<dbReference type="PROSITE" id="PS51257">
    <property type="entry name" value="PROKAR_LIPOPROTEIN"/>
    <property type="match status" value="1"/>
</dbReference>
<dbReference type="KEGG" id="phao:HF685_15285"/>
<dbReference type="AlphaFoldDB" id="A0A6H2DQP7"/>
<name>A0A6H2DQP7_9SPHN</name>
<keyword evidence="3" id="KW-1185">Reference proteome</keyword>
<organism evidence="2 3">
    <name type="scientific">Parasphingorhabdus halotolerans</name>
    <dbReference type="NCBI Taxonomy" id="2725558"/>
    <lineage>
        <taxon>Bacteria</taxon>
        <taxon>Pseudomonadati</taxon>
        <taxon>Pseudomonadota</taxon>
        <taxon>Alphaproteobacteria</taxon>
        <taxon>Sphingomonadales</taxon>
        <taxon>Sphingomonadaceae</taxon>
        <taxon>Parasphingorhabdus</taxon>
    </lineage>
</organism>
<reference evidence="2 3" key="1">
    <citation type="submission" date="2020-04" db="EMBL/GenBank/DDBJ databases">
        <title>Genome sequence for Sphingorhabdus sp. strain M1.</title>
        <authorList>
            <person name="Park S.-J."/>
        </authorList>
    </citation>
    <scope>NUCLEOTIDE SEQUENCE [LARGE SCALE GENOMIC DNA]</scope>
    <source>
        <strain evidence="2 3">JK6</strain>
    </source>
</reference>
<evidence type="ECO:0000256" key="1">
    <source>
        <dbReference type="SAM" id="SignalP"/>
    </source>
</evidence>
<protein>
    <recommendedName>
        <fullName evidence="4">DUF4440 domain-containing protein</fullName>
    </recommendedName>
</protein>
<gene>
    <name evidence="2" type="ORF">HF685_15285</name>
</gene>
<feature type="chain" id="PRO_5026319168" description="DUF4440 domain-containing protein" evidence="1">
    <location>
        <begin position="20"/>
        <end position="236"/>
    </location>
</feature>
<feature type="signal peptide" evidence="1">
    <location>
        <begin position="1"/>
        <end position="19"/>
    </location>
</feature>
<dbReference type="EMBL" id="CP051217">
    <property type="protein sequence ID" value="QJB70457.1"/>
    <property type="molecule type" value="Genomic_DNA"/>
</dbReference>
<evidence type="ECO:0008006" key="4">
    <source>
        <dbReference type="Google" id="ProtNLM"/>
    </source>
</evidence>
<keyword evidence="1" id="KW-0732">Signal</keyword>
<dbReference type="Proteomes" id="UP000501600">
    <property type="component" value="Chromosome"/>
</dbReference>
<dbReference type="RefSeq" id="WP_168820795.1">
    <property type="nucleotide sequence ID" value="NZ_CP051217.1"/>
</dbReference>
<evidence type="ECO:0000313" key="3">
    <source>
        <dbReference type="Proteomes" id="UP000501600"/>
    </source>
</evidence>
<sequence>MRIFAAVGIALLLASCASGGRSFSDREQFNRVRGKAVANPSAIVAAELSFARLAQEKGQWTAFRETATDDAVMFTPNKVNAQAWLKGKADPKTAVEWQPHKIFVSCDGSLGVSKGAWQAANGNTGHFTTIWRQEGFGQRDFRKDAEWKWVFDDGVPLEQPLEEPDFIETEVASCKGNVTPVSATDIGSGSASGQSIDGTLTWQAIANADKSRSVSVSLWDGSNWNKVLTYEASASE</sequence>